<organism evidence="2 3">
    <name type="scientific">Bordetella flabilis</name>
    <dbReference type="NCBI Taxonomy" id="463014"/>
    <lineage>
        <taxon>Bacteria</taxon>
        <taxon>Pseudomonadati</taxon>
        <taxon>Pseudomonadota</taxon>
        <taxon>Betaproteobacteria</taxon>
        <taxon>Burkholderiales</taxon>
        <taxon>Alcaligenaceae</taxon>
        <taxon>Bordetella</taxon>
    </lineage>
</organism>
<dbReference type="AlphaFoldDB" id="A0A193G9I0"/>
<gene>
    <name evidence="2" type="ORF">BAU07_05465</name>
</gene>
<accession>A0A193G9I0</accession>
<feature type="compositionally biased region" description="Polar residues" evidence="1">
    <location>
        <begin position="195"/>
        <end position="210"/>
    </location>
</feature>
<sequence length="232" mass="24113">MNDVYQFPTAQTESRPARLARGLGWFSIALGVAELAAPALVNSVCGLRARPATVRLYGLREIACGIGILTSRDPRPWLWARTAGDMVDLASLALADKDAPNAVRTGMAAMNVGAIAALDIYAAESFPAPPPPPSQYSYADRSGLPRPPDAMRGAALQDFEMPDDMRVPAALAPWGQEGPTDDTRQTARTGTTAQSDATGKTGQPASTLPTRGTGENGQRPSSGPAGNGGAPT</sequence>
<dbReference type="KEGG" id="bfz:BAU07_05465"/>
<evidence type="ECO:0008006" key="4">
    <source>
        <dbReference type="Google" id="ProtNLM"/>
    </source>
</evidence>
<dbReference type="EMBL" id="CP016172">
    <property type="protein sequence ID" value="ANN76642.1"/>
    <property type="molecule type" value="Genomic_DNA"/>
</dbReference>
<keyword evidence="3" id="KW-1185">Reference proteome</keyword>
<proteinExistence type="predicted"/>
<feature type="region of interest" description="Disordered" evidence="1">
    <location>
        <begin position="171"/>
        <end position="232"/>
    </location>
</feature>
<dbReference type="STRING" id="463014.BAU07_05465"/>
<evidence type="ECO:0000256" key="1">
    <source>
        <dbReference type="SAM" id="MobiDB-lite"/>
    </source>
</evidence>
<reference evidence="2 3" key="1">
    <citation type="submission" date="2016-06" db="EMBL/GenBank/DDBJ databases">
        <title>Complete genome sequences of Bordetella bronchialis and Bordetella flabilis.</title>
        <authorList>
            <person name="LiPuma J.J."/>
            <person name="Spilker T."/>
        </authorList>
    </citation>
    <scope>NUCLEOTIDE SEQUENCE [LARGE SCALE GENOMIC DNA]</scope>
    <source>
        <strain evidence="2 3">AU10664</strain>
    </source>
</reference>
<feature type="region of interest" description="Disordered" evidence="1">
    <location>
        <begin position="130"/>
        <end position="151"/>
    </location>
</feature>
<evidence type="ECO:0000313" key="2">
    <source>
        <dbReference type="EMBL" id="ANN76642.1"/>
    </source>
</evidence>
<dbReference type="Proteomes" id="UP000091926">
    <property type="component" value="Chromosome"/>
</dbReference>
<dbReference type="RefSeq" id="WP_066654814.1">
    <property type="nucleotide sequence ID" value="NZ_CBCSCL010000016.1"/>
</dbReference>
<protein>
    <recommendedName>
        <fullName evidence="4">Cyclase dehydrase</fullName>
    </recommendedName>
</protein>
<name>A0A193G9I0_9BORD</name>
<evidence type="ECO:0000313" key="3">
    <source>
        <dbReference type="Proteomes" id="UP000091926"/>
    </source>
</evidence>